<evidence type="ECO:0000313" key="2">
    <source>
        <dbReference type="Proteomes" id="UP001499909"/>
    </source>
</evidence>
<dbReference type="Proteomes" id="UP001499909">
    <property type="component" value="Unassembled WGS sequence"/>
</dbReference>
<gene>
    <name evidence="1" type="ORF">GCM10022406_24260</name>
</gene>
<protein>
    <submittedName>
        <fullName evidence="1">Uncharacterized protein</fullName>
    </submittedName>
</protein>
<proteinExistence type="predicted"/>
<comment type="caution">
    <text evidence="1">The sequence shown here is derived from an EMBL/GenBank/DDBJ whole genome shotgun (WGS) entry which is preliminary data.</text>
</comment>
<name>A0ABP7N7Y5_9BACT</name>
<dbReference type="RefSeq" id="WP_345114081.1">
    <property type="nucleotide sequence ID" value="NZ_BAABDH010000040.1"/>
</dbReference>
<reference evidence="2" key="1">
    <citation type="journal article" date="2019" name="Int. J. Syst. Evol. Microbiol.">
        <title>The Global Catalogue of Microorganisms (GCM) 10K type strain sequencing project: providing services to taxonomists for standard genome sequencing and annotation.</title>
        <authorList>
            <consortium name="The Broad Institute Genomics Platform"/>
            <consortium name="The Broad Institute Genome Sequencing Center for Infectious Disease"/>
            <person name="Wu L."/>
            <person name="Ma J."/>
        </authorList>
    </citation>
    <scope>NUCLEOTIDE SEQUENCE [LARGE SCALE GENOMIC DNA]</scope>
    <source>
        <strain evidence="2">JCM 17214</strain>
    </source>
</reference>
<keyword evidence="2" id="KW-1185">Reference proteome</keyword>
<sequence length="57" mass="6437">MGTLNGLFQVLNQLAKDGKALYARSDKARRDDYTLSKVLKRVRREMSGTDKEAPPVK</sequence>
<evidence type="ECO:0000313" key="1">
    <source>
        <dbReference type="EMBL" id="GAA3939259.1"/>
    </source>
</evidence>
<dbReference type="EMBL" id="BAABDH010000040">
    <property type="protein sequence ID" value="GAA3939259.1"/>
    <property type="molecule type" value="Genomic_DNA"/>
</dbReference>
<accession>A0ABP7N7Y5</accession>
<organism evidence="1 2">
    <name type="scientific">Hymenobacter algoricola</name>
    <dbReference type="NCBI Taxonomy" id="486267"/>
    <lineage>
        <taxon>Bacteria</taxon>
        <taxon>Pseudomonadati</taxon>
        <taxon>Bacteroidota</taxon>
        <taxon>Cytophagia</taxon>
        <taxon>Cytophagales</taxon>
        <taxon>Hymenobacteraceae</taxon>
        <taxon>Hymenobacter</taxon>
    </lineage>
</organism>